<evidence type="ECO:0000256" key="8">
    <source>
        <dbReference type="ARBA" id="ARBA00022801"/>
    </source>
</evidence>
<protein>
    <recommendedName>
        <fullName evidence="4">Type-4 uracil-DNA glycosylase</fullName>
        <ecNumber evidence="3">3.2.2.27</ecNumber>
    </recommendedName>
</protein>
<keyword evidence="11" id="KW-0234">DNA repair</keyword>
<dbReference type="GO" id="GO:0006281">
    <property type="term" value="P:DNA repair"/>
    <property type="evidence" value="ECO:0007669"/>
    <property type="project" value="UniProtKB-KW"/>
</dbReference>
<keyword evidence="7" id="KW-0227">DNA damage</keyword>
<evidence type="ECO:0000313" key="13">
    <source>
        <dbReference type="EMBL" id="OGZ95567.1"/>
    </source>
</evidence>
<accession>A0A1G2K816</accession>
<dbReference type="Pfam" id="PF03167">
    <property type="entry name" value="UDG"/>
    <property type="match status" value="1"/>
</dbReference>
<dbReference type="AlphaFoldDB" id="A0A1G2K816"/>
<evidence type="ECO:0000256" key="9">
    <source>
        <dbReference type="ARBA" id="ARBA00023004"/>
    </source>
</evidence>
<dbReference type="InterPro" id="IPR005273">
    <property type="entry name" value="Ura-DNA_glyco_family4"/>
</dbReference>
<keyword evidence="6" id="KW-0479">Metal-binding</keyword>
<dbReference type="PANTHER" id="PTHR33693:SF1">
    <property type="entry name" value="TYPE-4 URACIL-DNA GLYCOSYLASE"/>
    <property type="match status" value="1"/>
</dbReference>
<dbReference type="EC" id="3.2.2.27" evidence="3"/>
<evidence type="ECO:0000256" key="11">
    <source>
        <dbReference type="ARBA" id="ARBA00023204"/>
    </source>
</evidence>
<comment type="caution">
    <text evidence="13">The sequence shown here is derived from an EMBL/GenBank/DDBJ whole genome shotgun (WGS) entry which is preliminary data.</text>
</comment>
<dbReference type="GO" id="GO:0051539">
    <property type="term" value="F:4 iron, 4 sulfur cluster binding"/>
    <property type="evidence" value="ECO:0007669"/>
    <property type="project" value="UniProtKB-KW"/>
</dbReference>
<keyword evidence="5" id="KW-0004">4Fe-4S</keyword>
<dbReference type="InterPro" id="IPR036895">
    <property type="entry name" value="Uracil-DNA_glycosylase-like_sf"/>
</dbReference>
<evidence type="ECO:0000256" key="5">
    <source>
        <dbReference type="ARBA" id="ARBA00022485"/>
    </source>
</evidence>
<evidence type="ECO:0000256" key="1">
    <source>
        <dbReference type="ARBA" id="ARBA00001400"/>
    </source>
</evidence>
<feature type="domain" description="Uracil-DNA glycosylase-like" evidence="12">
    <location>
        <begin position="41"/>
        <end position="197"/>
    </location>
</feature>
<keyword evidence="10" id="KW-0411">Iron-sulfur</keyword>
<keyword evidence="9" id="KW-0408">Iron</keyword>
<dbReference type="EMBL" id="MHQC01000007">
    <property type="protein sequence ID" value="OGZ95567.1"/>
    <property type="molecule type" value="Genomic_DNA"/>
</dbReference>
<reference evidence="13 14" key="1">
    <citation type="journal article" date="2016" name="Nat. Commun.">
        <title>Thousands of microbial genomes shed light on interconnected biogeochemical processes in an aquifer system.</title>
        <authorList>
            <person name="Anantharaman K."/>
            <person name="Brown C.T."/>
            <person name="Hug L.A."/>
            <person name="Sharon I."/>
            <person name="Castelle C.J."/>
            <person name="Probst A.J."/>
            <person name="Thomas B.C."/>
            <person name="Singh A."/>
            <person name="Wilkins M.J."/>
            <person name="Karaoz U."/>
            <person name="Brodie E.L."/>
            <person name="Williams K.H."/>
            <person name="Hubbard S.S."/>
            <person name="Banfield J.F."/>
        </authorList>
    </citation>
    <scope>NUCLEOTIDE SEQUENCE [LARGE SCALE GENOMIC DNA]</scope>
</reference>
<dbReference type="PANTHER" id="PTHR33693">
    <property type="entry name" value="TYPE-5 URACIL-DNA GLYCOSYLASE"/>
    <property type="match status" value="1"/>
</dbReference>
<gene>
    <name evidence="13" type="ORF">A2633_06540</name>
</gene>
<dbReference type="InterPro" id="IPR051536">
    <property type="entry name" value="UDG_Type-4/5"/>
</dbReference>
<proteinExistence type="inferred from homology"/>
<dbReference type="CDD" id="cd10030">
    <property type="entry name" value="UDG-F4_TTUDGA_SPO1dp_like"/>
    <property type="match status" value="1"/>
</dbReference>
<sequence length="206" mass="22846">MVGNVAKTKTDLMRSIRDEIFNFKDSPLYAERAGNKVFPVIGEGSHDAAIMFIGEAPGKNEALTGRPFCGAAGKVLDQMLGSIGVPRKDVYITNIVKDRPPQNRDPLPEEISAYAPFLDRQIDIIQPKVIATLGRFSMKYIMERLGLGNMLQSISAIHGKIFEAKTSYGSVTIVPLYHPAATLYNPELKKELQKDFEVLSEFSLEK</sequence>
<dbReference type="NCBIfam" id="TIGR00758">
    <property type="entry name" value="UDG_fam4"/>
    <property type="match status" value="1"/>
</dbReference>
<dbReference type="Proteomes" id="UP000177152">
    <property type="component" value="Unassembled WGS sequence"/>
</dbReference>
<evidence type="ECO:0000256" key="4">
    <source>
        <dbReference type="ARBA" id="ARBA00019403"/>
    </source>
</evidence>
<evidence type="ECO:0000256" key="2">
    <source>
        <dbReference type="ARBA" id="ARBA00006521"/>
    </source>
</evidence>
<evidence type="ECO:0000256" key="10">
    <source>
        <dbReference type="ARBA" id="ARBA00023014"/>
    </source>
</evidence>
<dbReference type="InterPro" id="IPR005122">
    <property type="entry name" value="Uracil-DNA_glycosylase-like"/>
</dbReference>
<comment type="similarity">
    <text evidence="2">Belongs to the uracil-DNA glycosylase (UDG) superfamily. Type 4 (UDGa) family.</text>
</comment>
<dbReference type="SMART" id="SM00986">
    <property type="entry name" value="UDG"/>
    <property type="match status" value="1"/>
</dbReference>
<evidence type="ECO:0000256" key="3">
    <source>
        <dbReference type="ARBA" id="ARBA00012030"/>
    </source>
</evidence>
<dbReference type="SMART" id="SM00987">
    <property type="entry name" value="UreE_C"/>
    <property type="match status" value="1"/>
</dbReference>
<evidence type="ECO:0000256" key="6">
    <source>
        <dbReference type="ARBA" id="ARBA00022723"/>
    </source>
</evidence>
<evidence type="ECO:0000259" key="12">
    <source>
        <dbReference type="SMART" id="SM00986"/>
    </source>
</evidence>
<keyword evidence="8" id="KW-0378">Hydrolase</keyword>
<dbReference type="GO" id="GO:0046872">
    <property type="term" value="F:metal ion binding"/>
    <property type="evidence" value="ECO:0007669"/>
    <property type="project" value="UniProtKB-KW"/>
</dbReference>
<organism evidence="13 14">
    <name type="scientific">Candidatus Sungbacteria bacterium RIFCSPHIGHO2_01_FULL_47_32</name>
    <dbReference type="NCBI Taxonomy" id="1802264"/>
    <lineage>
        <taxon>Bacteria</taxon>
        <taxon>Candidatus Sungiibacteriota</taxon>
    </lineage>
</organism>
<comment type="catalytic activity">
    <reaction evidence="1">
        <text>Hydrolyzes single-stranded DNA or mismatched double-stranded DNA and polynucleotides, releasing free uracil.</text>
        <dbReference type="EC" id="3.2.2.27"/>
    </reaction>
</comment>
<name>A0A1G2K816_9BACT</name>
<dbReference type="GO" id="GO:0004844">
    <property type="term" value="F:uracil DNA N-glycosylase activity"/>
    <property type="evidence" value="ECO:0007669"/>
    <property type="project" value="UniProtKB-EC"/>
</dbReference>
<evidence type="ECO:0000313" key="14">
    <source>
        <dbReference type="Proteomes" id="UP000177152"/>
    </source>
</evidence>
<evidence type="ECO:0000256" key="7">
    <source>
        <dbReference type="ARBA" id="ARBA00022763"/>
    </source>
</evidence>
<dbReference type="SUPFAM" id="SSF52141">
    <property type="entry name" value="Uracil-DNA glycosylase-like"/>
    <property type="match status" value="1"/>
</dbReference>
<dbReference type="Gene3D" id="3.40.470.10">
    <property type="entry name" value="Uracil-DNA glycosylase-like domain"/>
    <property type="match status" value="1"/>
</dbReference>